<evidence type="ECO:0000313" key="2">
    <source>
        <dbReference type="EMBL" id="RZS79374.1"/>
    </source>
</evidence>
<evidence type="ECO:0000256" key="1">
    <source>
        <dbReference type="ARBA" id="ARBA00006479"/>
    </source>
</evidence>
<dbReference type="InterPro" id="IPR036390">
    <property type="entry name" value="WH_DNA-bd_sf"/>
</dbReference>
<reference evidence="2 3" key="1">
    <citation type="submission" date="2019-02" db="EMBL/GenBank/DDBJ databases">
        <title>Genomic Encyclopedia of Type Strains, Phase IV (KMG-IV): sequencing the most valuable type-strain genomes for metagenomic binning, comparative biology and taxonomic classification.</title>
        <authorList>
            <person name="Goeker M."/>
        </authorList>
    </citation>
    <scope>NUCLEOTIDE SEQUENCE [LARGE SCALE GENOMIC DNA]</scope>
    <source>
        <strain evidence="2 3">DSM 45622</strain>
    </source>
</reference>
<keyword evidence="2" id="KW-0418">Kinase</keyword>
<comment type="similarity">
    <text evidence="1">Belongs to the ROK (NagC/XylR) family.</text>
</comment>
<dbReference type="Gene3D" id="3.30.420.40">
    <property type="match status" value="2"/>
</dbReference>
<dbReference type="SUPFAM" id="SSF53067">
    <property type="entry name" value="Actin-like ATPase domain"/>
    <property type="match status" value="1"/>
</dbReference>
<dbReference type="InterPro" id="IPR043129">
    <property type="entry name" value="ATPase_NBD"/>
</dbReference>
<comment type="caution">
    <text evidence="2">The sequence shown here is derived from an EMBL/GenBank/DDBJ whole genome shotgun (WGS) entry which is preliminary data.</text>
</comment>
<dbReference type="GO" id="GO:0016301">
    <property type="term" value="F:kinase activity"/>
    <property type="evidence" value="ECO:0007669"/>
    <property type="project" value="UniProtKB-KW"/>
</dbReference>
<dbReference type="Pfam" id="PF00480">
    <property type="entry name" value="ROK"/>
    <property type="match status" value="1"/>
</dbReference>
<sequence length="397" mass="40394">MSDTESAGGRTARDVVALIRARGPLTRAEVLALTRLPKSTVNGAVQALLDAGVLVGTAAGPRGPGRPGPRAVRLDLAPSTALVGVVALSHSRLRAGLVEPGGRVRQARTLSVSPLEPGFDLVDDGERLLREMLEAAGADQVDAVAIGIPAPFQQGRGVAGVDEFAALMAQLHPDAPPLPAWMLSDPAAAFTERFQVPAVADNDANLAALGESRYGAGHGHQSMVFVKIVDGVGAGIVINGQLIRGAAGLAGEIAHIQAVPGGPLCACGRRGCLAAVLSTSDLGTSGDEKGAPPTRLGDLLTMAAFRGNDVSPAAVEALRMVGRLLADVCLWLSPDAVVLDGLLAQTSDLVVETITDSLRTQAGPLFAEAVQVVPGALGGEAELLGGLALTAELEGRR</sequence>
<dbReference type="PANTHER" id="PTHR18964">
    <property type="entry name" value="ROK (REPRESSOR, ORF, KINASE) FAMILY"/>
    <property type="match status" value="1"/>
</dbReference>
<dbReference type="Proteomes" id="UP000293638">
    <property type="component" value="Unassembled WGS sequence"/>
</dbReference>
<gene>
    <name evidence="2" type="ORF">EV189_3726</name>
</gene>
<dbReference type="PANTHER" id="PTHR18964:SF149">
    <property type="entry name" value="BIFUNCTIONAL UDP-N-ACETYLGLUCOSAMINE 2-EPIMERASE_N-ACETYLMANNOSAMINE KINASE"/>
    <property type="match status" value="1"/>
</dbReference>
<dbReference type="OrthoDB" id="3189808at2"/>
<organism evidence="2 3">
    <name type="scientific">Motilibacter rhizosphaerae</name>
    <dbReference type="NCBI Taxonomy" id="598652"/>
    <lineage>
        <taxon>Bacteria</taxon>
        <taxon>Bacillati</taxon>
        <taxon>Actinomycetota</taxon>
        <taxon>Actinomycetes</taxon>
        <taxon>Motilibacterales</taxon>
        <taxon>Motilibacteraceae</taxon>
        <taxon>Motilibacter</taxon>
    </lineage>
</organism>
<keyword evidence="2" id="KW-0808">Transferase</keyword>
<dbReference type="RefSeq" id="WP_130494462.1">
    <property type="nucleotide sequence ID" value="NZ_SGXD01000006.1"/>
</dbReference>
<dbReference type="InterPro" id="IPR000600">
    <property type="entry name" value="ROK"/>
</dbReference>
<dbReference type="Gene3D" id="1.10.10.10">
    <property type="entry name" value="Winged helix-like DNA-binding domain superfamily/Winged helix DNA-binding domain"/>
    <property type="match status" value="1"/>
</dbReference>
<evidence type="ECO:0000313" key="3">
    <source>
        <dbReference type="Proteomes" id="UP000293638"/>
    </source>
</evidence>
<proteinExistence type="inferred from homology"/>
<name>A0A4Q7NA74_9ACTN</name>
<dbReference type="AlphaFoldDB" id="A0A4Q7NA74"/>
<accession>A0A4Q7NA74</accession>
<keyword evidence="3" id="KW-1185">Reference proteome</keyword>
<dbReference type="InterPro" id="IPR036388">
    <property type="entry name" value="WH-like_DNA-bd_sf"/>
</dbReference>
<dbReference type="EMBL" id="SGXD01000006">
    <property type="protein sequence ID" value="RZS79374.1"/>
    <property type="molecule type" value="Genomic_DNA"/>
</dbReference>
<dbReference type="SUPFAM" id="SSF46785">
    <property type="entry name" value="Winged helix' DNA-binding domain"/>
    <property type="match status" value="1"/>
</dbReference>
<protein>
    <submittedName>
        <fullName evidence="2">Putative NBD/HSP70 family sugar kinase</fullName>
    </submittedName>
</protein>